<keyword evidence="3" id="KW-1185">Reference proteome</keyword>
<dbReference type="PANTHER" id="PTHR47163">
    <property type="entry name" value="DDE_TNP_IS1595 DOMAIN-CONTAINING PROTEIN"/>
    <property type="match status" value="1"/>
</dbReference>
<sequence>MNLNLEKENNRGHYVEGQWVFGSVERDLGKLFLVAVPDRSQRTLIGIIKEWIEPGTTIISDCWTGYNHDVLTTEGFNHLIVNVSVNFVDPDKGAHTNAIESTWIHVKPKSPQYNSQNDASFYLAMYMFEKGVRAKNIHICSTHLLKS</sequence>
<dbReference type="InterPro" id="IPR024445">
    <property type="entry name" value="Tnp_ISXO2-like"/>
</dbReference>
<evidence type="ECO:0000259" key="1">
    <source>
        <dbReference type="SMART" id="SM01126"/>
    </source>
</evidence>
<dbReference type="EMBL" id="BMAO01033897">
    <property type="protein sequence ID" value="GFQ92639.1"/>
    <property type="molecule type" value="Genomic_DNA"/>
</dbReference>
<comment type="caution">
    <text evidence="2">The sequence shown here is derived from an EMBL/GenBank/DDBJ whole genome shotgun (WGS) entry which is preliminary data.</text>
</comment>
<feature type="domain" description="ISXO2-like transposase" evidence="1">
    <location>
        <begin position="2"/>
        <end position="135"/>
    </location>
</feature>
<name>A0A8X6G231_TRICU</name>
<organism evidence="2 3">
    <name type="scientific">Trichonephila clavata</name>
    <name type="common">Joro spider</name>
    <name type="synonym">Nephila clavata</name>
    <dbReference type="NCBI Taxonomy" id="2740835"/>
    <lineage>
        <taxon>Eukaryota</taxon>
        <taxon>Metazoa</taxon>
        <taxon>Ecdysozoa</taxon>
        <taxon>Arthropoda</taxon>
        <taxon>Chelicerata</taxon>
        <taxon>Arachnida</taxon>
        <taxon>Araneae</taxon>
        <taxon>Araneomorphae</taxon>
        <taxon>Entelegynae</taxon>
        <taxon>Araneoidea</taxon>
        <taxon>Nephilidae</taxon>
        <taxon>Trichonephila</taxon>
    </lineage>
</organism>
<protein>
    <submittedName>
        <fullName evidence="2">Putative transposase-like protein</fullName>
    </submittedName>
</protein>
<dbReference type="AlphaFoldDB" id="A0A8X6G231"/>
<reference evidence="2" key="1">
    <citation type="submission" date="2020-07" db="EMBL/GenBank/DDBJ databases">
        <title>Multicomponent nature underlies the extraordinary mechanical properties of spider dragline silk.</title>
        <authorList>
            <person name="Kono N."/>
            <person name="Nakamura H."/>
            <person name="Mori M."/>
            <person name="Yoshida Y."/>
            <person name="Ohtoshi R."/>
            <person name="Malay A.D."/>
            <person name="Moran D.A.P."/>
            <person name="Tomita M."/>
            <person name="Numata K."/>
            <person name="Arakawa K."/>
        </authorList>
    </citation>
    <scope>NUCLEOTIDE SEQUENCE</scope>
</reference>
<dbReference type="Proteomes" id="UP000887116">
    <property type="component" value="Unassembled WGS sequence"/>
</dbReference>
<dbReference type="PANTHER" id="PTHR47163:SF2">
    <property type="entry name" value="SI:DKEY-17M8.2"/>
    <property type="match status" value="1"/>
</dbReference>
<dbReference type="SMART" id="SM01126">
    <property type="entry name" value="DDE_Tnp_IS1595"/>
    <property type="match status" value="1"/>
</dbReference>
<dbReference type="Pfam" id="PF12762">
    <property type="entry name" value="DDE_Tnp_IS1595"/>
    <property type="match status" value="1"/>
</dbReference>
<evidence type="ECO:0000313" key="2">
    <source>
        <dbReference type="EMBL" id="GFQ92639.1"/>
    </source>
</evidence>
<dbReference type="OrthoDB" id="10052789at2759"/>
<evidence type="ECO:0000313" key="3">
    <source>
        <dbReference type="Proteomes" id="UP000887116"/>
    </source>
</evidence>
<dbReference type="InterPro" id="IPR053164">
    <property type="entry name" value="IS1016-like_transposase"/>
</dbReference>
<accession>A0A8X6G231</accession>
<proteinExistence type="predicted"/>
<gene>
    <name evidence="2" type="primary">X975_21060</name>
    <name evidence="2" type="ORF">TNCT_469101</name>
</gene>